<accession>A0A217EQM9</accession>
<evidence type="ECO:0000313" key="2">
    <source>
        <dbReference type="Proteomes" id="UP000224660"/>
    </source>
</evidence>
<proteinExistence type="predicted"/>
<dbReference type="EMBL" id="KY368639">
    <property type="protein sequence ID" value="APZ82348.1"/>
    <property type="molecule type" value="Genomic_DNA"/>
</dbReference>
<organism evidence="1 2">
    <name type="scientific">Bacillus phage vB_BsuM-Goe2</name>
    <dbReference type="NCBI Taxonomy" id="1933062"/>
    <lineage>
        <taxon>Viruses</taxon>
        <taxon>Duplodnaviria</taxon>
        <taxon>Heunggongvirae</taxon>
        <taxon>Uroviricota</taxon>
        <taxon>Caudoviricetes</taxon>
        <taxon>Herelleviridae</taxon>
        <taxon>Spounavirinae</taxon>
        <taxon>Okubovirus</taxon>
        <taxon>Okubovirus camphawk</taxon>
    </lineage>
</organism>
<protein>
    <submittedName>
        <fullName evidence="1">Uncharacterized protein</fullName>
    </submittedName>
</protein>
<name>A0A217EQM9_9CAUD</name>
<evidence type="ECO:0000313" key="1">
    <source>
        <dbReference type="EMBL" id="APZ82348.1"/>
    </source>
</evidence>
<dbReference type="Proteomes" id="UP000224660">
    <property type="component" value="Segment"/>
</dbReference>
<sequence>MSLLGGKLRVIKGFSGVLGVWTGLFLTRQPEGYDGIVRVYAVGVTQMNSIQKLKTGSGVNRMSDFKIKAMVEHGGSMWTLNQLFQKVSGYPDHYVTDKRTNRR</sequence>
<reference evidence="1 2" key="1">
    <citation type="journal article" date="2017" name="Viruses">
        <title>Characterization of Bacillus subtilis Viruses vB_BsuM-Goe2 and vB_BsuM-Goe3.</title>
        <authorList>
            <person name="Willms I.M."/>
            <person name="Hoppert M."/>
            <person name="Hertel R."/>
        </authorList>
    </citation>
    <scope>NUCLEOTIDE SEQUENCE [LARGE SCALE GENOMIC DNA]</scope>
</reference>
<gene>
    <name evidence="1" type="ORF">Goe2_c11200</name>
</gene>